<keyword evidence="3" id="KW-1185">Reference proteome</keyword>
<evidence type="ECO:0000256" key="1">
    <source>
        <dbReference type="SAM" id="SignalP"/>
    </source>
</evidence>
<sequence>MRVFLLISLLLVPCSASAQIDDAAREAALKAREEAERRIEADTVQMTDLVEIMAKNLGQMHYLRTLCFGLGDQHWREYMEGLLDVEAPDDTSRQRDLTQAFNAGFYQAQERHERCDATVSTDVAALAENGRSVANMLGDPFRELD</sequence>
<accession>A0ABQ5UVX0</accession>
<dbReference type="Pfam" id="PF09539">
    <property type="entry name" value="DUF2385"/>
    <property type="match status" value="1"/>
</dbReference>
<name>A0ABQ5UVX0_9PROT</name>
<dbReference type="NCBIfam" id="TIGR02301">
    <property type="entry name" value="TIGR02301 family protein"/>
    <property type="match status" value="1"/>
</dbReference>
<feature type="chain" id="PRO_5045163347" description="TIGR02301 family protein" evidence="1">
    <location>
        <begin position="19"/>
        <end position="145"/>
    </location>
</feature>
<keyword evidence="1" id="KW-0732">Signal</keyword>
<dbReference type="EMBL" id="BSNJ01000001">
    <property type="protein sequence ID" value="GLQ19429.1"/>
    <property type="molecule type" value="Genomic_DNA"/>
</dbReference>
<organism evidence="2 3">
    <name type="scientific">Algimonas porphyrae</name>
    <dbReference type="NCBI Taxonomy" id="1128113"/>
    <lineage>
        <taxon>Bacteria</taxon>
        <taxon>Pseudomonadati</taxon>
        <taxon>Pseudomonadota</taxon>
        <taxon>Alphaproteobacteria</taxon>
        <taxon>Maricaulales</taxon>
        <taxon>Robiginitomaculaceae</taxon>
        <taxon>Algimonas</taxon>
    </lineage>
</organism>
<proteinExistence type="predicted"/>
<dbReference type="RefSeq" id="WP_284369181.1">
    <property type="nucleotide sequence ID" value="NZ_BSNJ01000001.1"/>
</dbReference>
<comment type="caution">
    <text evidence="2">The sequence shown here is derived from an EMBL/GenBank/DDBJ whole genome shotgun (WGS) entry which is preliminary data.</text>
</comment>
<protein>
    <recommendedName>
        <fullName evidence="4">TIGR02301 family protein</fullName>
    </recommendedName>
</protein>
<feature type="signal peptide" evidence="1">
    <location>
        <begin position="1"/>
        <end position="18"/>
    </location>
</feature>
<evidence type="ECO:0008006" key="4">
    <source>
        <dbReference type="Google" id="ProtNLM"/>
    </source>
</evidence>
<dbReference type="InterPro" id="IPR012645">
    <property type="entry name" value="CHP02301"/>
</dbReference>
<reference evidence="2" key="1">
    <citation type="journal article" date="2014" name="Int. J. Syst. Evol. Microbiol.">
        <title>Complete genome of a new Firmicutes species belonging to the dominant human colonic microbiota ('Ruminococcus bicirculans') reveals two chromosomes and a selective capacity to utilize plant glucans.</title>
        <authorList>
            <consortium name="NISC Comparative Sequencing Program"/>
            <person name="Wegmann U."/>
            <person name="Louis P."/>
            <person name="Goesmann A."/>
            <person name="Henrissat B."/>
            <person name="Duncan S.H."/>
            <person name="Flint H.J."/>
        </authorList>
    </citation>
    <scope>NUCLEOTIDE SEQUENCE</scope>
    <source>
        <strain evidence="2">NBRC 108216</strain>
    </source>
</reference>
<reference evidence="2" key="2">
    <citation type="submission" date="2023-01" db="EMBL/GenBank/DDBJ databases">
        <title>Draft genome sequence of Algimonas porphyrae strain NBRC 108216.</title>
        <authorList>
            <person name="Sun Q."/>
            <person name="Mori K."/>
        </authorList>
    </citation>
    <scope>NUCLEOTIDE SEQUENCE</scope>
    <source>
        <strain evidence="2">NBRC 108216</strain>
    </source>
</reference>
<evidence type="ECO:0000313" key="2">
    <source>
        <dbReference type="EMBL" id="GLQ19429.1"/>
    </source>
</evidence>
<gene>
    <name evidence="2" type="ORF">GCM10007854_03840</name>
</gene>
<dbReference type="Proteomes" id="UP001161390">
    <property type="component" value="Unassembled WGS sequence"/>
</dbReference>
<evidence type="ECO:0000313" key="3">
    <source>
        <dbReference type="Proteomes" id="UP001161390"/>
    </source>
</evidence>